<feature type="chain" id="PRO_5038887638" description="Lipoprotein" evidence="1">
    <location>
        <begin position="20"/>
        <end position="157"/>
    </location>
</feature>
<proteinExistence type="predicted"/>
<dbReference type="AlphaFoldDB" id="A0A9D2EK15"/>
<evidence type="ECO:0008006" key="4">
    <source>
        <dbReference type="Google" id="ProtNLM"/>
    </source>
</evidence>
<keyword evidence="1" id="KW-0732">Signal</keyword>
<dbReference type="EMBL" id="DXBR01000033">
    <property type="protein sequence ID" value="HIZ38815.1"/>
    <property type="molecule type" value="Genomic_DNA"/>
</dbReference>
<reference evidence="2" key="1">
    <citation type="journal article" date="2021" name="PeerJ">
        <title>Extensive microbial diversity within the chicken gut microbiome revealed by metagenomics and culture.</title>
        <authorList>
            <person name="Gilroy R."/>
            <person name="Ravi A."/>
            <person name="Getino M."/>
            <person name="Pursley I."/>
            <person name="Horton D.L."/>
            <person name="Alikhan N.F."/>
            <person name="Baker D."/>
            <person name="Gharbi K."/>
            <person name="Hall N."/>
            <person name="Watson M."/>
            <person name="Adriaenssens E.M."/>
            <person name="Foster-Nyarko E."/>
            <person name="Jarju S."/>
            <person name="Secka A."/>
            <person name="Antonio M."/>
            <person name="Oren A."/>
            <person name="Chaudhuri R.R."/>
            <person name="La Ragione R."/>
            <person name="Hildebrand F."/>
            <person name="Pallen M.J."/>
        </authorList>
    </citation>
    <scope>NUCLEOTIDE SEQUENCE</scope>
    <source>
        <strain evidence="2">CHK179-28034</strain>
    </source>
</reference>
<evidence type="ECO:0000313" key="3">
    <source>
        <dbReference type="Proteomes" id="UP000824049"/>
    </source>
</evidence>
<sequence>MKQKHFILTAVLSSTLLLAGCSGLGAGAYNNDKSIASDVNSYNLNNVTQSNEGDTFSAQVENMEGMDTIWDCSADAALETELSYDITLYSGKVKLALISPDEEVTTLVELDSGKSAAGTVSFTLQPGENRIKVVAGEDTGFDMSLTVPEGEFGSLGF</sequence>
<reference evidence="2" key="2">
    <citation type="submission" date="2021-04" db="EMBL/GenBank/DDBJ databases">
        <authorList>
            <person name="Gilroy R."/>
        </authorList>
    </citation>
    <scope>NUCLEOTIDE SEQUENCE</scope>
    <source>
        <strain evidence="2">CHK179-28034</strain>
    </source>
</reference>
<dbReference type="Proteomes" id="UP000824049">
    <property type="component" value="Unassembled WGS sequence"/>
</dbReference>
<organism evidence="2 3">
    <name type="scientific">Candidatus Anaerobutyricum stercoris</name>
    <dbReference type="NCBI Taxonomy" id="2838457"/>
    <lineage>
        <taxon>Bacteria</taxon>
        <taxon>Bacillati</taxon>
        <taxon>Bacillota</taxon>
        <taxon>Clostridia</taxon>
        <taxon>Lachnospirales</taxon>
        <taxon>Lachnospiraceae</taxon>
        <taxon>Anaerobutyricum</taxon>
    </lineage>
</organism>
<evidence type="ECO:0000313" key="2">
    <source>
        <dbReference type="EMBL" id="HIZ38815.1"/>
    </source>
</evidence>
<feature type="signal peptide" evidence="1">
    <location>
        <begin position="1"/>
        <end position="19"/>
    </location>
</feature>
<comment type="caution">
    <text evidence="2">The sequence shown here is derived from an EMBL/GenBank/DDBJ whole genome shotgun (WGS) entry which is preliminary data.</text>
</comment>
<accession>A0A9D2EK15</accession>
<gene>
    <name evidence="2" type="ORF">H9968_02665</name>
</gene>
<dbReference type="PROSITE" id="PS51257">
    <property type="entry name" value="PROKAR_LIPOPROTEIN"/>
    <property type="match status" value="1"/>
</dbReference>
<evidence type="ECO:0000256" key="1">
    <source>
        <dbReference type="SAM" id="SignalP"/>
    </source>
</evidence>
<name>A0A9D2EK15_9FIRM</name>
<protein>
    <recommendedName>
        <fullName evidence="4">Lipoprotein</fullName>
    </recommendedName>
</protein>